<keyword evidence="1" id="KW-1133">Transmembrane helix</keyword>
<feature type="transmembrane region" description="Helical" evidence="1">
    <location>
        <begin position="133"/>
        <end position="154"/>
    </location>
</feature>
<gene>
    <name evidence="2" type="ORF">GO755_14975</name>
</gene>
<comment type="caution">
    <text evidence="2">The sequence shown here is derived from an EMBL/GenBank/DDBJ whole genome shotgun (WGS) entry which is preliminary data.</text>
</comment>
<evidence type="ECO:0000313" key="2">
    <source>
        <dbReference type="EMBL" id="MVM31345.1"/>
    </source>
</evidence>
<evidence type="ECO:0000256" key="1">
    <source>
        <dbReference type="SAM" id="Phobius"/>
    </source>
</evidence>
<evidence type="ECO:0000313" key="3">
    <source>
        <dbReference type="Proteomes" id="UP000436006"/>
    </source>
</evidence>
<feature type="transmembrane region" description="Helical" evidence="1">
    <location>
        <begin position="94"/>
        <end position="113"/>
    </location>
</feature>
<dbReference type="AlphaFoldDB" id="A0A7K1SC51"/>
<keyword evidence="3" id="KW-1185">Reference proteome</keyword>
<keyword evidence="1" id="KW-0812">Transmembrane</keyword>
<dbReference type="EMBL" id="WPIN01000005">
    <property type="protein sequence ID" value="MVM31345.1"/>
    <property type="molecule type" value="Genomic_DNA"/>
</dbReference>
<sequence length="162" mass="17710">MQTDSPSINQSVRTIIKAGLVAGLLDAIAAMTMTIIRGGKDPSAVWRYVASGVFGQEALTGGVPMVLWGLAFHFFIALAFAAFYYLIYPKLHRFIGSPVTIGLLYGILIWLVMNRIVLPLSNIPPPPQPFDPVRAAISMAIIMVMVGLPISLIVNRHYSSRR</sequence>
<name>A0A7K1SC51_9BACT</name>
<dbReference type="RefSeq" id="WP_157585988.1">
    <property type="nucleotide sequence ID" value="NZ_WPIN01000005.1"/>
</dbReference>
<organism evidence="2 3">
    <name type="scientific">Spirosoma arboris</name>
    <dbReference type="NCBI Taxonomy" id="2682092"/>
    <lineage>
        <taxon>Bacteria</taxon>
        <taxon>Pseudomonadati</taxon>
        <taxon>Bacteroidota</taxon>
        <taxon>Cytophagia</taxon>
        <taxon>Cytophagales</taxon>
        <taxon>Cytophagaceae</taxon>
        <taxon>Spirosoma</taxon>
    </lineage>
</organism>
<keyword evidence="1" id="KW-0472">Membrane</keyword>
<feature type="transmembrane region" description="Helical" evidence="1">
    <location>
        <begin position="15"/>
        <end position="36"/>
    </location>
</feature>
<reference evidence="2 3" key="1">
    <citation type="submission" date="2019-12" db="EMBL/GenBank/DDBJ databases">
        <title>Spirosoma sp. HMF4905 genome sequencing and assembly.</title>
        <authorList>
            <person name="Kang H."/>
            <person name="Cha I."/>
            <person name="Kim H."/>
            <person name="Joh K."/>
        </authorList>
    </citation>
    <scope>NUCLEOTIDE SEQUENCE [LARGE SCALE GENOMIC DNA]</scope>
    <source>
        <strain evidence="2 3">HMF4905</strain>
    </source>
</reference>
<accession>A0A7K1SC51</accession>
<proteinExistence type="predicted"/>
<protein>
    <submittedName>
        <fullName evidence="2">DUF1440 domain-containing protein</fullName>
    </submittedName>
</protein>
<dbReference type="Proteomes" id="UP000436006">
    <property type="component" value="Unassembled WGS sequence"/>
</dbReference>
<feature type="transmembrane region" description="Helical" evidence="1">
    <location>
        <begin position="65"/>
        <end position="87"/>
    </location>
</feature>